<name>A0ABQ0FUD2_APOSI</name>
<proteinExistence type="predicted"/>
<dbReference type="Proteomes" id="UP001623349">
    <property type="component" value="Unassembled WGS sequence"/>
</dbReference>
<organism evidence="3 4">
    <name type="scientific">Apodemus speciosus</name>
    <name type="common">Large Japanese field mouse</name>
    <dbReference type="NCBI Taxonomy" id="105296"/>
    <lineage>
        <taxon>Eukaryota</taxon>
        <taxon>Metazoa</taxon>
        <taxon>Chordata</taxon>
        <taxon>Craniata</taxon>
        <taxon>Vertebrata</taxon>
        <taxon>Euteleostomi</taxon>
        <taxon>Mammalia</taxon>
        <taxon>Eutheria</taxon>
        <taxon>Euarchontoglires</taxon>
        <taxon>Glires</taxon>
        <taxon>Rodentia</taxon>
        <taxon>Myomorpha</taxon>
        <taxon>Muroidea</taxon>
        <taxon>Muridae</taxon>
        <taxon>Murinae</taxon>
        <taxon>Apodemus</taxon>
    </lineage>
</organism>
<comment type="caution">
    <text evidence="3">The sequence shown here is derived from an EMBL/GenBank/DDBJ whole genome shotgun (WGS) entry which is preliminary data.</text>
</comment>
<feature type="domain" description="MAGE" evidence="2">
    <location>
        <begin position="176"/>
        <end position="375"/>
    </location>
</feature>
<sequence>MDIGLRDLKTLVKGTVTEVIRGRLSGWPRLKVSGTISSSSCLVFKTRVIIMPRPRKRRRCMVEGQPEAQSGTEAQMSVAVPIEEDSSSSSSTCSSSFPSSFSSTSSSYGLTSGNSEAGCAASRASSPSHSPPGACSSCTAMICSPCGQVSADSEGEESPGSSQALPCGASLSTGEIDVKVDELVKYLLFKYLMKEPVSKAEILSNIIKNYQDHFAVIFREASECMQLVFGLELKEIDPADHTYILTIALELTYDGMMTDVQGIPKTGLLIMVLSIIFMEGNRISEDMVWGVLNNIGLYAGNEHFIYGEPRKLITDDFVQEGYLEYRQVPGSDPPSYEFLWGPRAYAETTKMKILTFLTNINGSDPRSFPVWYAEALRDEEQQQE</sequence>
<accession>A0ABQ0FUD2</accession>
<dbReference type="InterPro" id="IPR037445">
    <property type="entry name" value="MAGE"/>
</dbReference>
<dbReference type="PANTHER" id="PTHR11736:SF153">
    <property type="entry name" value="MELANOMA-ASSOCIATED ANTIGEN 10"/>
    <property type="match status" value="1"/>
</dbReference>
<dbReference type="SMART" id="SM01392">
    <property type="entry name" value="MAGE_N"/>
    <property type="match status" value="1"/>
</dbReference>
<evidence type="ECO:0000313" key="3">
    <source>
        <dbReference type="EMBL" id="GAB1302847.1"/>
    </source>
</evidence>
<dbReference type="PROSITE" id="PS50838">
    <property type="entry name" value="MAGE"/>
    <property type="match status" value="1"/>
</dbReference>
<dbReference type="EMBL" id="BAAFST010000020">
    <property type="protein sequence ID" value="GAB1302847.1"/>
    <property type="molecule type" value="Genomic_DNA"/>
</dbReference>
<keyword evidence="4" id="KW-1185">Reference proteome</keyword>
<dbReference type="PANTHER" id="PTHR11736">
    <property type="entry name" value="MELANOMA-ASSOCIATED ANTIGEN MAGE ANTIGEN"/>
    <property type="match status" value="1"/>
</dbReference>
<dbReference type="SMART" id="SM01373">
    <property type="entry name" value="MAGE"/>
    <property type="match status" value="1"/>
</dbReference>
<evidence type="ECO:0000256" key="1">
    <source>
        <dbReference type="SAM" id="MobiDB-lite"/>
    </source>
</evidence>
<protein>
    <submittedName>
        <fullName evidence="3">MAGE family member A10</fullName>
    </submittedName>
</protein>
<dbReference type="InterPro" id="IPR021072">
    <property type="entry name" value="MAGE_N"/>
</dbReference>
<dbReference type="InterPro" id="IPR041898">
    <property type="entry name" value="MAGE_WH1"/>
</dbReference>
<evidence type="ECO:0000313" key="4">
    <source>
        <dbReference type="Proteomes" id="UP001623349"/>
    </source>
</evidence>
<dbReference type="Gene3D" id="1.10.10.1210">
    <property type="entry name" value="MAGE homology domain, winged helix WH2 motif"/>
    <property type="match status" value="1"/>
</dbReference>
<evidence type="ECO:0000259" key="2">
    <source>
        <dbReference type="PROSITE" id="PS50838"/>
    </source>
</evidence>
<dbReference type="InterPro" id="IPR002190">
    <property type="entry name" value="MHD_dom"/>
</dbReference>
<dbReference type="Pfam" id="PF01454">
    <property type="entry name" value="MAGE"/>
    <property type="match status" value="1"/>
</dbReference>
<dbReference type="Gene3D" id="1.10.10.1200">
    <property type="entry name" value="MAGE homology domain, winged helix WH1 motif"/>
    <property type="match status" value="1"/>
</dbReference>
<gene>
    <name evidence="3" type="ORF">APTSU1_001808800</name>
</gene>
<reference evidence="3 4" key="1">
    <citation type="submission" date="2024-08" db="EMBL/GenBank/DDBJ databases">
        <title>The draft genome of Apodemus speciosus.</title>
        <authorList>
            <person name="Nabeshima K."/>
            <person name="Suzuki S."/>
            <person name="Onuma M."/>
        </authorList>
    </citation>
    <scope>NUCLEOTIDE SEQUENCE [LARGE SCALE GENOMIC DNA]</scope>
    <source>
        <strain evidence="3">IB14-021</strain>
    </source>
</reference>
<feature type="region of interest" description="Disordered" evidence="1">
    <location>
        <begin position="55"/>
        <end position="75"/>
    </location>
</feature>
<dbReference type="InterPro" id="IPR041899">
    <property type="entry name" value="MAGE_WH2"/>
</dbReference>